<dbReference type="AlphaFoldDB" id="Q2SGS1"/>
<dbReference type="InterPro" id="IPR013783">
    <property type="entry name" value="Ig-like_fold"/>
</dbReference>
<dbReference type="SUPFAM" id="SSF50965">
    <property type="entry name" value="Galactose oxidase, central domain"/>
    <property type="match status" value="1"/>
</dbReference>
<accession>Q2SGS1</accession>
<dbReference type="Gene3D" id="2.60.40.10">
    <property type="entry name" value="Immunoglobulins"/>
    <property type="match status" value="1"/>
</dbReference>
<dbReference type="eggNOG" id="COG3828">
    <property type="taxonomic scope" value="Bacteria"/>
</dbReference>
<protein>
    <submittedName>
        <fullName evidence="4">Probable galactose oxidase containing Kelch motif repeats</fullName>
    </submittedName>
</protein>
<dbReference type="InterPro" id="IPR015202">
    <property type="entry name" value="GO-like_E_set"/>
</dbReference>
<dbReference type="InterPro" id="IPR015915">
    <property type="entry name" value="Kelch-typ_b-propeller"/>
</dbReference>
<keyword evidence="1" id="KW-0732">Signal</keyword>
<dbReference type="InterPro" id="IPR014756">
    <property type="entry name" value="Ig_E-set"/>
</dbReference>
<dbReference type="Gene3D" id="2.130.10.80">
    <property type="entry name" value="Galactose oxidase/kelch, beta-propeller"/>
    <property type="match status" value="1"/>
</dbReference>
<reference evidence="4 5" key="1">
    <citation type="journal article" date="2005" name="Nucleic Acids Res.">
        <title>Genomic blueprint of Hahella chejuensis, a marine microbe producing an algicidal agent.</title>
        <authorList>
            <person name="Jeong H."/>
            <person name="Yim J.H."/>
            <person name="Lee C."/>
            <person name="Choi S.-H."/>
            <person name="Park Y.K."/>
            <person name="Yoon S.H."/>
            <person name="Hur C.-G."/>
            <person name="Kang H.-Y."/>
            <person name="Kim D."/>
            <person name="Lee H.H."/>
            <person name="Park K.H."/>
            <person name="Park S.-H."/>
            <person name="Park H.-S."/>
            <person name="Lee H.K."/>
            <person name="Oh T.K."/>
            <person name="Kim J.F."/>
        </authorList>
    </citation>
    <scope>NUCLEOTIDE SEQUENCE [LARGE SCALE GENOMIC DNA]</scope>
    <source>
        <strain evidence="4 5">KCTC 2396</strain>
    </source>
</reference>
<dbReference type="SMART" id="SM00612">
    <property type="entry name" value="Kelch"/>
    <property type="match status" value="2"/>
</dbReference>
<evidence type="ECO:0000313" key="4">
    <source>
        <dbReference type="EMBL" id="ABC30153.1"/>
    </source>
</evidence>
<name>Q2SGS1_HAHCH</name>
<dbReference type="Pfam" id="PF07250">
    <property type="entry name" value="Glyoxal_oxid_N"/>
    <property type="match status" value="1"/>
</dbReference>
<dbReference type="InterPro" id="IPR009880">
    <property type="entry name" value="Glyoxal_oxidase_N"/>
</dbReference>
<feature type="domain" description="Glyoxal oxidase N-terminal" evidence="2">
    <location>
        <begin position="449"/>
        <end position="535"/>
    </location>
</feature>
<evidence type="ECO:0000259" key="3">
    <source>
        <dbReference type="Pfam" id="PF09118"/>
    </source>
</evidence>
<evidence type="ECO:0000313" key="5">
    <source>
        <dbReference type="Proteomes" id="UP000000238"/>
    </source>
</evidence>
<dbReference type="CDD" id="cd02851">
    <property type="entry name" value="E_set_GO_C"/>
    <property type="match status" value="1"/>
</dbReference>
<gene>
    <name evidence="4" type="ordered locus">HCH_03403</name>
</gene>
<evidence type="ECO:0000256" key="1">
    <source>
        <dbReference type="ARBA" id="ARBA00022729"/>
    </source>
</evidence>
<dbReference type="Pfam" id="PF09118">
    <property type="entry name" value="GO-like_E_set"/>
    <property type="match status" value="1"/>
</dbReference>
<dbReference type="HOGENOM" id="CLU_013444_0_0_6"/>
<dbReference type="InterPro" id="IPR011043">
    <property type="entry name" value="Gal_Oxase/kelch_b-propeller"/>
</dbReference>
<dbReference type="InterPro" id="IPR035992">
    <property type="entry name" value="Ricin_B-like_lectins"/>
</dbReference>
<dbReference type="PANTHER" id="PTHR32208">
    <property type="entry name" value="SECRETED PROTEIN-RELATED"/>
    <property type="match status" value="1"/>
</dbReference>
<organism evidence="4 5">
    <name type="scientific">Hahella chejuensis (strain KCTC 2396)</name>
    <dbReference type="NCBI Taxonomy" id="349521"/>
    <lineage>
        <taxon>Bacteria</taxon>
        <taxon>Pseudomonadati</taxon>
        <taxon>Pseudomonadota</taxon>
        <taxon>Gammaproteobacteria</taxon>
        <taxon>Oceanospirillales</taxon>
        <taxon>Hahellaceae</taxon>
        <taxon>Hahella</taxon>
    </lineage>
</organism>
<dbReference type="SUPFAM" id="SSF50370">
    <property type="entry name" value="Ricin B-like lectins"/>
    <property type="match status" value="1"/>
</dbReference>
<dbReference type="CDD" id="cd00161">
    <property type="entry name" value="beta-trefoil_Ricin-like"/>
    <property type="match status" value="1"/>
</dbReference>
<dbReference type="STRING" id="349521.HCH_03403"/>
<keyword evidence="5" id="KW-1185">Reference proteome</keyword>
<dbReference type="KEGG" id="hch:HCH_03403"/>
<dbReference type="SUPFAM" id="SSF117281">
    <property type="entry name" value="Kelch motif"/>
    <property type="match status" value="1"/>
</dbReference>
<sequence length="664" mass="72905">MRIREIIVGTGIAVTSQIAFAEIPAGLFNLAGKDSGLCFQRNETMGLVQLACSADSLLWNAQQNPDGSYRLTTTVENREYCINAPGVAGTDVKLGDCQAARPLNIAPLRDGYRISEAATELCLNIAGNRFTNGAKLMQFGCTTGDNEKFDLKPAAKTVVGEWSDTFELGLVAIASAVLPDGQLVFWSGSTPISFHGDDVTYTGAFNPKDGTLSQYVVKDTYEMFCPATVMDRDGSLLILGGGGDQAKRKYVVTYNSDTNDWVRENDLEKARWYNSAVVLGDGSVFTIGGDGDGSTNPKSFFENMKGEIWNPDTRSFRYLSNTRDIGYDKIETITDIDGRQNSDYGLARGQYYRKLAVMHDGSILEYAPYKNFVRHTVEGEGGSMLTGQGREDGPKYIQGAANVQYSADKLLLMGGNARFGIEDYKDDQAEINVSESLYSVYEIDLKTGESVRKENMRHPRYYANSVVMPDGGVFTVGGSRDSHLFDTSEAVYTPEIYDPVNDEWTEVAPHQDPRNYHSTALLLPDGRIWVAGGGACGASCKFNYTTAEIYSPPYLFKGDRPEVSLVNNGPTGYNGKIGYNKDFDIRSEQTISSVALIRLSAVTHSSNTDQRRIELEVDPLGSDYYRLTTPLNSNIAPPGYYMLFALNENGVPSEAKMVKLDNSL</sequence>
<evidence type="ECO:0000259" key="2">
    <source>
        <dbReference type="Pfam" id="PF07250"/>
    </source>
</evidence>
<dbReference type="InterPro" id="IPR006652">
    <property type="entry name" value="Kelch_1"/>
</dbReference>
<dbReference type="Proteomes" id="UP000000238">
    <property type="component" value="Chromosome"/>
</dbReference>
<proteinExistence type="predicted"/>
<dbReference type="InterPro" id="IPR037293">
    <property type="entry name" value="Gal_Oxidase_central_sf"/>
</dbReference>
<dbReference type="OrthoDB" id="8673369at2"/>
<dbReference type="EMBL" id="CP000155">
    <property type="protein sequence ID" value="ABC30153.1"/>
    <property type="molecule type" value="Genomic_DNA"/>
</dbReference>
<dbReference type="Gene3D" id="2.80.10.50">
    <property type="match status" value="1"/>
</dbReference>
<dbReference type="PANTHER" id="PTHR32208:SF21">
    <property type="entry name" value="LOW QUALITY PROTEIN: ALDEHYDE OXIDASE GLOX-LIKE"/>
    <property type="match status" value="1"/>
</dbReference>
<dbReference type="SUPFAM" id="SSF81296">
    <property type="entry name" value="E set domains"/>
    <property type="match status" value="1"/>
</dbReference>
<dbReference type="RefSeq" id="WP_011397221.1">
    <property type="nucleotide sequence ID" value="NC_007645.1"/>
</dbReference>
<feature type="domain" description="Galactose oxidase-like Early set" evidence="3">
    <location>
        <begin position="575"/>
        <end position="659"/>
    </location>
</feature>